<dbReference type="EMBL" id="CP029192">
    <property type="protein sequence ID" value="QES37511.1"/>
    <property type="molecule type" value="Genomic_DNA"/>
</dbReference>
<dbReference type="InterPro" id="IPR023393">
    <property type="entry name" value="START-like_dom_sf"/>
</dbReference>
<evidence type="ECO:0000313" key="3">
    <source>
        <dbReference type="Proteomes" id="UP000322927"/>
    </source>
</evidence>
<dbReference type="OrthoDB" id="5402478at2"/>
<dbReference type="RefSeq" id="WP_150219730.1">
    <property type="nucleotide sequence ID" value="NZ_CP029192.1"/>
</dbReference>
<dbReference type="Pfam" id="PF03364">
    <property type="entry name" value="Polyketide_cyc"/>
    <property type="match status" value="1"/>
</dbReference>
<gene>
    <name evidence="2" type="ORF">DEJ48_32550</name>
</gene>
<sequence>MDWCHYRFRSVWELPGKPARVFAALEQPEDYPLWWPQVREVTPLDDRSGIVRFRSFLPYDLVVTARERRNDPAAGVLEIAMSGDLDGWARWRLTPNAAGTLARYDQEVEVRKALMRRLAVPGRPLFRLNHALMMRAGQRGLAARLRTV</sequence>
<feature type="domain" description="Coenzyme Q-binding protein COQ10 START" evidence="1">
    <location>
        <begin position="16"/>
        <end position="132"/>
    </location>
</feature>
<proteinExistence type="predicted"/>
<dbReference type="Gene3D" id="3.30.530.20">
    <property type="match status" value="1"/>
</dbReference>
<evidence type="ECO:0000259" key="1">
    <source>
        <dbReference type="Pfam" id="PF03364"/>
    </source>
</evidence>
<dbReference type="AlphaFoldDB" id="A0A5P2C859"/>
<organism evidence="2 3">
    <name type="scientific">Streptomyces venezuelae</name>
    <dbReference type="NCBI Taxonomy" id="54571"/>
    <lineage>
        <taxon>Bacteria</taxon>
        <taxon>Bacillati</taxon>
        <taxon>Actinomycetota</taxon>
        <taxon>Actinomycetes</taxon>
        <taxon>Kitasatosporales</taxon>
        <taxon>Streptomycetaceae</taxon>
        <taxon>Streptomyces</taxon>
    </lineage>
</organism>
<evidence type="ECO:0000313" key="2">
    <source>
        <dbReference type="EMBL" id="QES37511.1"/>
    </source>
</evidence>
<name>A0A5P2C859_STRVZ</name>
<accession>A0A5P2C859</accession>
<protein>
    <submittedName>
        <fullName evidence="2">Polyketide cyclase</fullName>
    </submittedName>
</protein>
<dbReference type="InterPro" id="IPR005031">
    <property type="entry name" value="COQ10_START"/>
</dbReference>
<dbReference type="Proteomes" id="UP000322927">
    <property type="component" value="Chromosome"/>
</dbReference>
<reference evidence="2 3" key="1">
    <citation type="submission" date="2018-05" db="EMBL/GenBank/DDBJ databases">
        <title>Streptomyces venezuelae.</title>
        <authorList>
            <person name="Kim W."/>
            <person name="Lee N."/>
            <person name="Cho B.-K."/>
        </authorList>
    </citation>
    <scope>NUCLEOTIDE SEQUENCE [LARGE SCALE GENOMIC DNA]</scope>
    <source>
        <strain evidence="2 3">ATCC 14584</strain>
    </source>
</reference>
<dbReference type="SUPFAM" id="SSF55961">
    <property type="entry name" value="Bet v1-like"/>
    <property type="match status" value="1"/>
</dbReference>